<feature type="domain" description="Heterokaryon incompatibility" evidence="1">
    <location>
        <begin position="1"/>
        <end position="84"/>
    </location>
</feature>
<keyword evidence="3" id="KW-1185">Reference proteome</keyword>
<feature type="non-terminal residue" evidence="2">
    <location>
        <position position="95"/>
    </location>
</feature>
<feature type="non-terminal residue" evidence="2">
    <location>
        <position position="1"/>
    </location>
</feature>
<proteinExistence type="predicted"/>
<dbReference type="OrthoDB" id="2747207at2759"/>
<dbReference type="InterPro" id="IPR010730">
    <property type="entry name" value="HET"/>
</dbReference>
<sequence>YCTVSHVWGTKPPVFKVAGIDWDVPISSKEKLIFILKACERRGYEYVWIDLLCINQTRHAPEQEEEMQKMRQYYQKAHATIVFGSNWGAFASQWA</sequence>
<name>A0A6A4H1M4_9AGAR</name>
<dbReference type="Proteomes" id="UP000799118">
    <property type="component" value="Unassembled WGS sequence"/>
</dbReference>
<gene>
    <name evidence="2" type="ORF">BT96DRAFT_776069</name>
</gene>
<dbReference type="PANTHER" id="PTHR33112">
    <property type="entry name" value="DOMAIN PROTEIN, PUTATIVE-RELATED"/>
    <property type="match status" value="1"/>
</dbReference>
<evidence type="ECO:0000313" key="2">
    <source>
        <dbReference type="EMBL" id="KAE9392139.1"/>
    </source>
</evidence>
<evidence type="ECO:0000259" key="1">
    <source>
        <dbReference type="Pfam" id="PF06985"/>
    </source>
</evidence>
<organism evidence="2 3">
    <name type="scientific">Gymnopus androsaceus JB14</name>
    <dbReference type="NCBI Taxonomy" id="1447944"/>
    <lineage>
        <taxon>Eukaryota</taxon>
        <taxon>Fungi</taxon>
        <taxon>Dikarya</taxon>
        <taxon>Basidiomycota</taxon>
        <taxon>Agaricomycotina</taxon>
        <taxon>Agaricomycetes</taxon>
        <taxon>Agaricomycetidae</taxon>
        <taxon>Agaricales</taxon>
        <taxon>Marasmiineae</taxon>
        <taxon>Omphalotaceae</taxon>
        <taxon>Gymnopus</taxon>
    </lineage>
</organism>
<dbReference type="PANTHER" id="PTHR33112:SF16">
    <property type="entry name" value="HETEROKARYON INCOMPATIBILITY DOMAIN-CONTAINING PROTEIN"/>
    <property type="match status" value="1"/>
</dbReference>
<accession>A0A6A4H1M4</accession>
<dbReference type="Pfam" id="PF06985">
    <property type="entry name" value="HET"/>
    <property type="match status" value="1"/>
</dbReference>
<dbReference type="AlphaFoldDB" id="A0A6A4H1M4"/>
<dbReference type="EMBL" id="ML769603">
    <property type="protein sequence ID" value="KAE9392139.1"/>
    <property type="molecule type" value="Genomic_DNA"/>
</dbReference>
<protein>
    <recommendedName>
        <fullName evidence="1">Heterokaryon incompatibility domain-containing protein</fullName>
    </recommendedName>
</protein>
<evidence type="ECO:0000313" key="3">
    <source>
        <dbReference type="Proteomes" id="UP000799118"/>
    </source>
</evidence>
<reference evidence="2" key="1">
    <citation type="journal article" date="2019" name="Environ. Microbiol.">
        <title>Fungal ecological strategies reflected in gene transcription - a case study of two litter decomposers.</title>
        <authorList>
            <person name="Barbi F."/>
            <person name="Kohler A."/>
            <person name="Barry K."/>
            <person name="Baskaran P."/>
            <person name="Daum C."/>
            <person name="Fauchery L."/>
            <person name="Ihrmark K."/>
            <person name="Kuo A."/>
            <person name="LaButti K."/>
            <person name="Lipzen A."/>
            <person name="Morin E."/>
            <person name="Grigoriev I.V."/>
            <person name="Henrissat B."/>
            <person name="Lindahl B."/>
            <person name="Martin F."/>
        </authorList>
    </citation>
    <scope>NUCLEOTIDE SEQUENCE</scope>
    <source>
        <strain evidence="2">JB14</strain>
    </source>
</reference>